<gene>
    <name evidence="1" type="ORF">DB31_8288</name>
</gene>
<comment type="caution">
    <text evidence="1">The sequence shown here is derived from an EMBL/GenBank/DDBJ whole genome shotgun (WGS) entry which is preliminary data.</text>
</comment>
<dbReference type="Proteomes" id="UP000028725">
    <property type="component" value="Unassembled WGS sequence"/>
</dbReference>
<accession>A0A085WJE2</accession>
<dbReference type="Pfam" id="PF11876">
    <property type="entry name" value="TsiV"/>
    <property type="match status" value="1"/>
</dbReference>
<reference evidence="1 2" key="1">
    <citation type="submission" date="2014-04" db="EMBL/GenBank/DDBJ databases">
        <title>Genome assembly of Hyalangium minutum DSM 14724.</title>
        <authorList>
            <person name="Sharma G."/>
            <person name="Subramanian S."/>
        </authorList>
    </citation>
    <scope>NUCLEOTIDE SEQUENCE [LARGE SCALE GENOMIC DNA]</scope>
    <source>
        <strain evidence="1 2">DSM 14724</strain>
    </source>
</reference>
<proteinExistence type="predicted"/>
<dbReference type="InterPro" id="IPR021815">
    <property type="entry name" value="TsiV"/>
</dbReference>
<sequence>MKKHIPRIRLLPELGDDAVVARDGVAICFFLPHSHKEVAHAIWRALETYRRSIPPEALPWYVSNDGDYLPLDEKGWEQTRYTLLERPWGSAWIVQLEEDCSQVGGYNFEYVGRWLNDPEGLNRQGSATGVLFTLPTEYMVEHGPGHVRALALELARELPFSFGYASLALIAPQGRWFAARGAVEPLLWRYLGLDVYKLMETGACIGSQARGAYWLTFLGQPLLGQVGGEEGLRSKLAFPQVSVQPLEGERVLLTLGEWPKLLDTQKGETGPEYRALARVLEPYLYEERYDWFPRLPPAENSLRRWIRRLCQ</sequence>
<protein>
    <recommendedName>
        <fullName evidence="3">DUF3396 domain-containing protein</fullName>
    </recommendedName>
</protein>
<organism evidence="1 2">
    <name type="scientific">Hyalangium minutum</name>
    <dbReference type="NCBI Taxonomy" id="394096"/>
    <lineage>
        <taxon>Bacteria</taxon>
        <taxon>Pseudomonadati</taxon>
        <taxon>Myxococcota</taxon>
        <taxon>Myxococcia</taxon>
        <taxon>Myxococcales</taxon>
        <taxon>Cystobacterineae</taxon>
        <taxon>Archangiaceae</taxon>
        <taxon>Hyalangium</taxon>
    </lineage>
</organism>
<dbReference type="PATRIC" id="fig|394096.3.peg.4329"/>
<evidence type="ECO:0000313" key="2">
    <source>
        <dbReference type="Proteomes" id="UP000028725"/>
    </source>
</evidence>
<evidence type="ECO:0000313" key="1">
    <source>
        <dbReference type="EMBL" id="KFE67805.1"/>
    </source>
</evidence>
<dbReference type="EMBL" id="JMCB01000007">
    <property type="protein sequence ID" value="KFE67805.1"/>
    <property type="molecule type" value="Genomic_DNA"/>
</dbReference>
<dbReference type="RefSeq" id="WP_075306097.1">
    <property type="nucleotide sequence ID" value="NZ_JMCB01000007.1"/>
</dbReference>
<keyword evidence="2" id="KW-1185">Reference proteome</keyword>
<dbReference type="OrthoDB" id="9179973at2"/>
<name>A0A085WJE2_9BACT</name>
<dbReference type="STRING" id="394096.DB31_8288"/>
<evidence type="ECO:0008006" key="3">
    <source>
        <dbReference type="Google" id="ProtNLM"/>
    </source>
</evidence>
<dbReference type="AlphaFoldDB" id="A0A085WJE2"/>